<protein>
    <submittedName>
        <fullName evidence="1">Uncharacterized protein</fullName>
    </submittedName>
</protein>
<name>A0ACC0WAE6_9STRA</name>
<evidence type="ECO:0000313" key="1">
    <source>
        <dbReference type="EMBL" id="KAI9915712.1"/>
    </source>
</evidence>
<comment type="caution">
    <text evidence="1">The sequence shown here is derived from an EMBL/GenBank/DDBJ whole genome shotgun (WGS) entry which is preliminary data.</text>
</comment>
<gene>
    <name evidence="1" type="ORF">PsorP6_007423</name>
</gene>
<accession>A0ACC0WAE6</accession>
<sequence>MLSSLSIDKSVLSRVEFFVVAGRGKLLTILVVVALHHLRKLSTANFVDIAERSTNKRRKIDAEHGANVAFRR</sequence>
<reference evidence="1 2" key="1">
    <citation type="journal article" date="2022" name="bioRxiv">
        <title>The genome of the oomycete Peronosclerospora sorghi, a cosmopolitan pathogen of maize and sorghum, is inflated with dispersed pseudogenes.</title>
        <authorList>
            <person name="Fletcher K."/>
            <person name="Martin F."/>
            <person name="Isakeit T."/>
            <person name="Cavanaugh K."/>
            <person name="Magill C."/>
            <person name="Michelmore R."/>
        </authorList>
    </citation>
    <scope>NUCLEOTIDE SEQUENCE [LARGE SCALE GENOMIC DNA]</scope>
    <source>
        <strain evidence="1">P6</strain>
    </source>
</reference>
<evidence type="ECO:0000313" key="2">
    <source>
        <dbReference type="Proteomes" id="UP001163321"/>
    </source>
</evidence>
<dbReference type="Proteomes" id="UP001163321">
    <property type="component" value="Chromosome 3"/>
</dbReference>
<dbReference type="EMBL" id="CM047582">
    <property type="protein sequence ID" value="KAI9915712.1"/>
    <property type="molecule type" value="Genomic_DNA"/>
</dbReference>
<organism evidence="1 2">
    <name type="scientific">Peronosclerospora sorghi</name>
    <dbReference type="NCBI Taxonomy" id="230839"/>
    <lineage>
        <taxon>Eukaryota</taxon>
        <taxon>Sar</taxon>
        <taxon>Stramenopiles</taxon>
        <taxon>Oomycota</taxon>
        <taxon>Peronosporomycetes</taxon>
        <taxon>Peronosporales</taxon>
        <taxon>Peronosporaceae</taxon>
        <taxon>Peronosclerospora</taxon>
    </lineage>
</organism>
<proteinExistence type="predicted"/>
<keyword evidence="2" id="KW-1185">Reference proteome</keyword>